<dbReference type="InterPro" id="IPR006179">
    <property type="entry name" value="5_nucleotidase/apyrase"/>
</dbReference>
<dbReference type="Pfam" id="PF00149">
    <property type="entry name" value="Metallophos"/>
    <property type="match status" value="1"/>
</dbReference>
<keyword evidence="4 5" id="KW-0547">Nucleotide-binding</keyword>
<dbReference type="CDD" id="cd00845">
    <property type="entry name" value="MPP_UshA_N_like"/>
    <property type="match status" value="1"/>
</dbReference>
<dbReference type="InterPro" id="IPR008334">
    <property type="entry name" value="5'-Nucleotdase_C"/>
</dbReference>
<sequence length="529" mass="57779">MVYMNKKFSISLLSLCIGLSSAISFSADARDITIYYTNDLHAHVTPEIIPYVSRTRPVGGFAPISKIVKDAKAKQKDVFFFDAGDYFTGPFISTLTKGEAIVDIMNTMPYDAVSVGNHEFDHGHENLVKQLKNFKFPVLLNNVFYSGTDKPLIDTPYTIVEKNGLKIGVIGSHGVSAFYEAIAAGMREGVDCRDPVPYIKKALKDLKGKVDLTVLLIHEGVPGMQSSAGEADVARALKTDVEMAKMLSGYGLDVLVTGHAHKGTPEPIKVGNTLAVSTDAYTIELGKLVLDWNPETKKVDSYNGKLITMYADTYKPDPVTQAKIDEWDNKVKKITDEVVAHSPEVLTRSYGESAPTGNLITDALMATVPGADASFYNAGGIRTELPKGNITYGDVLSMYPFTNDVMSMEISGKDLKSIMSHAADLKNGMLHVSKTVQFKYDSTKPLGQRIVEFDIKGKPVEDSKLYTVALDSFIGKGGGGFTFTKGKNIKYMGIQTAPALVNYMKQVNNIQPDHTMRVDDIIVVILVDP</sequence>
<reference evidence="7" key="1">
    <citation type="submission" date="2019-07" db="EMBL/GenBank/DDBJ databases">
        <authorList>
            <person name="Ashton P.M."/>
            <person name="Dallman T."/>
            <person name="Nair S."/>
            <person name="De Pinna E."/>
            <person name="Peters T."/>
            <person name="Grant K."/>
        </authorList>
    </citation>
    <scope>NUCLEOTIDE SEQUENCE [LARGE SCALE GENOMIC DNA]</scope>
    <source>
        <strain evidence="7">674345</strain>
    </source>
</reference>
<proteinExistence type="inferred from homology"/>
<keyword evidence="3 5" id="KW-0732">Signal</keyword>
<dbReference type="GO" id="GO:0008768">
    <property type="term" value="F:UDP-sugar diphosphatase activity"/>
    <property type="evidence" value="ECO:0007669"/>
    <property type="project" value="TreeGrafter"/>
</dbReference>
<dbReference type="Pfam" id="PF02872">
    <property type="entry name" value="5_nucleotid_C"/>
    <property type="match status" value="1"/>
</dbReference>
<dbReference type="SUPFAM" id="SSF55816">
    <property type="entry name" value="5'-nucleotidase (syn. UDP-sugar hydrolase), C-terminal domain"/>
    <property type="match status" value="1"/>
</dbReference>
<dbReference type="GO" id="GO:0046872">
    <property type="term" value="F:metal ion binding"/>
    <property type="evidence" value="ECO:0007669"/>
    <property type="project" value="UniProtKB-KW"/>
</dbReference>
<dbReference type="AlphaFoldDB" id="A0A5Y2SKV3"/>
<dbReference type="InterPro" id="IPR004843">
    <property type="entry name" value="Calcineurin-like_PHP"/>
</dbReference>
<dbReference type="SMART" id="SM00854">
    <property type="entry name" value="PGA_cap"/>
    <property type="match status" value="1"/>
</dbReference>
<dbReference type="GO" id="GO:0009166">
    <property type="term" value="P:nucleotide catabolic process"/>
    <property type="evidence" value="ECO:0007669"/>
    <property type="project" value="InterPro"/>
</dbReference>
<dbReference type="PANTHER" id="PTHR11575:SF46">
    <property type="entry name" value="PROTEIN USHA"/>
    <property type="match status" value="1"/>
</dbReference>
<keyword evidence="5" id="KW-0378">Hydrolase</keyword>
<dbReference type="PANTHER" id="PTHR11575">
    <property type="entry name" value="5'-NUCLEOTIDASE-RELATED"/>
    <property type="match status" value="1"/>
</dbReference>
<evidence type="ECO:0000256" key="2">
    <source>
        <dbReference type="ARBA" id="ARBA00022723"/>
    </source>
</evidence>
<dbReference type="InterPro" id="IPR036907">
    <property type="entry name" value="5'-Nucleotdase_C_sf"/>
</dbReference>
<name>A0A5Y2SKV3_SALHO</name>
<dbReference type="PROSITE" id="PS00786">
    <property type="entry name" value="5_NUCLEOTIDASE_2"/>
    <property type="match status" value="1"/>
</dbReference>
<dbReference type="Gene3D" id="3.90.780.10">
    <property type="entry name" value="5'-Nucleotidase, C-terminal domain"/>
    <property type="match status" value="1"/>
</dbReference>
<dbReference type="Proteomes" id="UP000839836">
    <property type="component" value="Unassembled WGS sequence"/>
</dbReference>
<comment type="caution">
    <text evidence="7">The sequence shown here is derived from an EMBL/GenBank/DDBJ whole genome shotgun (WGS) entry which is preliminary data.</text>
</comment>
<dbReference type="Gene3D" id="3.60.21.10">
    <property type="match status" value="1"/>
</dbReference>
<dbReference type="FunFam" id="3.60.21.10:FF:000030">
    <property type="entry name" value="Trifunctional nucleotide phosphoesterase protein YfkN"/>
    <property type="match status" value="1"/>
</dbReference>
<feature type="domain" description="Capsule synthesis protein CapA" evidence="6">
    <location>
        <begin position="54"/>
        <end position="277"/>
    </location>
</feature>
<keyword evidence="2" id="KW-0479">Metal-binding</keyword>
<gene>
    <name evidence="7" type="ORF">FNH47_21960</name>
</gene>
<dbReference type="GO" id="GO:0008253">
    <property type="term" value="F:5'-nucleotidase activity"/>
    <property type="evidence" value="ECO:0007669"/>
    <property type="project" value="TreeGrafter"/>
</dbReference>
<organism evidence="7">
    <name type="scientific">Salmonella houtenae</name>
    <dbReference type="NCBI Taxonomy" id="59205"/>
    <lineage>
        <taxon>Bacteria</taxon>
        <taxon>Pseudomonadati</taxon>
        <taxon>Pseudomonadota</taxon>
        <taxon>Gammaproteobacteria</taxon>
        <taxon>Enterobacterales</taxon>
        <taxon>Enterobacteriaceae</taxon>
        <taxon>Salmonella</taxon>
    </lineage>
</organism>
<dbReference type="PRINTS" id="PR01607">
    <property type="entry name" value="APYRASEFAMLY"/>
</dbReference>
<protein>
    <submittedName>
        <fullName evidence="7">Bifunctional metallophosphatase/5'-nucleotidase</fullName>
    </submittedName>
</protein>
<dbReference type="GO" id="GO:0030288">
    <property type="term" value="C:outer membrane-bounded periplasmic space"/>
    <property type="evidence" value="ECO:0007669"/>
    <property type="project" value="TreeGrafter"/>
</dbReference>
<evidence type="ECO:0000256" key="3">
    <source>
        <dbReference type="ARBA" id="ARBA00022729"/>
    </source>
</evidence>
<comment type="similarity">
    <text evidence="1 5">Belongs to the 5'-nucleotidase family.</text>
</comment>
<dbReference type="SUPFAM" id="SSF56300">
    <property type="entry name" value="Metallo-dependent phosphatases"/>
    <property type="match status" value="1"/>
</dbReference>
<dbReference type="InterPro" id="IPR019079">
    <property type="entry name" value="Capsule_synth_CapA"/>
</dbReference>
<evidence type="ECO:0000259" key="6">
    <source>
        <dbReference type="SMART" id="SM00854"/>
    </source>
</evidence>
<feature type="chain" id="PRO_5025097242" evidence="5">
    <location>
        <begin position="30"/>
        <end position="529"/>
    </location>
</feature>
<accession>A0A5Y2SKV3</accession>
<dbReference type="InterPro" id="IPR029052">
    <property type="entry name" value="Metallo-depent_PP-like"/>
</dbReference>
<feature type="signal peptide" evidence="5">
    <location>
        <begin position="1"/>
        <end position="29"/>
    </location>
</feature>
<evidence type="ECO:0000256" key="5">
    <source>
        <dbReference type="RuleBase" id="RU362119"/>
    </source>
</evidence>
<dbReference type="InterPro" id="IPR006146">
    <property type="entry name" value="5'-Nucleotdase_CS"/>
</dbReference>
<dbReference type="EMBL" id="AAILSW010000069">
    <property type="protein sequence ID" value="ECF6076607.1"/>
    <property type="molecule type" value="Genomic_DNA"/>
</dbReference>
<evidence type="ECO:0000313" key="7">
    <source>
        <dbReference type="EMBL" id="ECF6076607.1"/>
    </source>
</evidence>
<dbReference type="GO" id="GO:0000166">
    <property type="term" value="F:nucleotide binding"/>
    <property type="evidence" value="ECO:0007669"/>
    <property type="project" value="UniProtKB-KW"/>
</dbReference>
<evidence type="ECO:0000256" key="4">
    <source>
        <dbReference type="ARBA" id="ARBA00022741"/>
    </source>
</evidence>
<evidence type="ECO:0000256" key="1">
    <source>
        <dbReference type="ARBA" id="ARBA00006654"/>
    </source>
</evidence>